<evidence type="ECO:0000259" key="14">
    <source>
        <dbReference type="Pfam" id="PF08544"/>
    </source>
</evidence>
<dbReference type="GO" id="GO:0004335">
    <property type="term" value="F:galactokinase activity"/>
    <property type="evidence" value="ECO:0007669"/>
    <property type="project" value="UniProtKB-EC"/>
</dbReference>
<evidence type="ECO:0000256" key="5">
    <source>
        <dbReference type="ARBA" id="ARBA00022679"/>
    </source>
</evidence>
<dbReference type="OrthoDB" id="187738at2759"/>
<dbReference type="InterPro" id="IPR000705">
    <property type="entry name" value="Galactokinase"/>
</dbReference>
<dbReference type="SUPFAM" id="SSF55060">
    <property type="entry name" value="GHMP Kinase, C-terminal domain"/>
    <property type="match status" value="1"/>
</dbReference>
<dbReference type="FunFam" id="1.20.1440.340:FF:000003">
    <property type="entry name" value="GAL1p Galactokinase"/>
    <property type="match status" value="1"/>
</dbReference>
<keyword evidence="9" id="KW-0299">Galactose metabolism</keyword>
<dbReference type="InterPro" id="IPR036554">
    <property type="entry name" value="GHMP_kinase_C_sf"/>
</dbReference>
<comment type="catalytic activity">
    <reaction evidence="12">
        <text>alpha-D-galactose + ATP = alpha-D-galactose 1-phosphate + ADP + H(+)</text>
        <dbReference type="Rhea" id="RHEA:13553"/>
        <dbReference type="ChEBI" id="CHEBI:15378"/>
        <dbReference type="ChEBI" id="CHEBI:28061"/>
        <dbReference type="ChEBI" id="CHEBI:30616"/>
        <dbReference type="ChEBI" id="CHEBI:58336"/>
        <dbReference type="ChEBI" id="CHEBI:456216"/>
        <dbReference type="EC" id="2.7.1.6"/>
    </reaction>
    <physiologicalReaction direction="left-to-right" evidence="12">
        <dbReference type="Rhea" id="RHEA:13554"/>
    </physiologicalReaction>
</comment>
<evidence type="ECO:0000313" key="16">
    <source>
        <dbReference type="EMBL" id="QID78027.1"/>
    </source>
</evidence>
<dbReference type="GO" id="GO:0005829">
    <property type="term" value="C:cytosol"/>
    <property type="evidence" value="ECO:0007669"/>
    <property type="project" value="TreeGrafter"/>
</dbReference>
<keyword evidence="7 16" id="KW-0418">Kinase</keyword>
<protein>
    <recommendedName>
        <fullName evidence="4">Galactokinase</fullName>
        <ecNumber evidence="3">2.7.1.6</ecNumber>
    </recommendedName>
    <alternativeName>
        <fullName evidence="11">Galactose kinase</fullName>
    </alternativeName>
</protein>
<dbReference type="InterPro" id="IPR006206">
    <property type="entry name" value="Mevalonate/galactokinase"/>
</dbReference>
<dbReference type="InterPro" id="IPR019539">
    <property type="entry name" value="GalKase_N"/>
</dbReference>
<evidence type="ECO:0000256" key="1">
    <source>
        <dbReference type="ARBA" id="ARBA00004947"/>
    </source>
</evidence>
<dbReference type="PROSITE" id="PS00106">
    <property type="entry name" value="GALACTOKINASE"/>
    <property type="match status" value="1"/>
</dbReference>
<feature type="domain" description="GHMP kinase C-terminal" evidence="14">
    <location>
        <begin position="423"/>
        <end position="498"/>
    </location>
</feature>
<dbReference type="Gene3D" id="1.20.1440.340">
    <property type="match status" value="1"/>
</dbReference>
<dbReference type="PIRSF" id="PIRSF000530">
    <property type="entry name" value="Galactokinase"/>
    <property type="match status" value="1"/>
</dbReference>
<dbReference type="SUPFAM" id="SSF54211">
    <property type="entry name" value="Ribosomal protein S5 domain 2-like"/>
    <property type="match status" value="1"/>
</dbReference>
<dbReference type="PANTHER" id="PTHR10457:SF7">
    <property type="entry name" value="GALACTOKINASE-RELATED"/>
    <property type="match status" value="1"/>
</dbReference>
<dbReference type="FunFam" id="3.30.230.10:FF:000056">
    <property type="entry name" value="GAL1p Galactokinase"/>
    <property type="match status" value="1"/>
</dbReference>
<dbReference type="InterPro" id="IPR006204">
    <property type="entry name" value="GHMP_kinase_N_dom"/>
</dbReference>
<evidence type="ECO:0000256" key="9">
    <source>
        <dbReference type="ARBA" id="ARBA00023144"/>
    </source>
</evidence>
<dbReference type="InterPro" id="IPR006203">
    <property type="entry name" value="GHMP_knse_ATP-bd_CS"/>
</dbReference>
<evidence type="ECO:0000256" key="10">
    <source>
        <dbReference type="ARBA" id="ARBA00023277"/>
    </source>
</evidence>
<evidence type="ECO:0000259" key="15">
    <source>
        <dbReference type="Pfam" id="PF10509"/>
    </source>
</evidence>
<dbReference type="Proteomes" id="UP000501346">
    <property type="component" value="Chromosome ScII"/>
</dbReference>
<dbReference type="AlphaFoldDB" id="A0A6C1DN12"/>
<dbReference type="PANTHER" id="PTHR10457">
    <property type="entry name" value="MEVALONATE KINASE/GALACTOKINASE"/>
    <property type="match status" value="1"/>
</dbReference>
<evidence type="ECO:0000313" key="17">
    <source>
        <dbReference type="Proteomes" id="UP000501346"/>
    </source>
</evidence>
<dbReference type="EMBL" id="CP048984">
    <property type="protein sequence ID" value="QID78027.1"/>
    <property type="molecule type" value="Genomic_DNA"/>
</dbReference>
<dbReference type="GO" id="GO:0006012">
    <property type="term" value="P:galactose metabolic process"/>
    <property type="evidence" value="ECO:0007669"/>
    <property type="project" value="UniProtKB-UniPathway"/>
</dbReference>
<evidence type="ECO:0000256" key="6">
    <source>
        <dbReference type="ARBA" id="ARBA00022741"/>
    </source>
</evidence>
<dbReference type="InterPro" id="IPR019741">
    <property type="entry name" value="Galactokinase_CS"/>
</dbReference>
<keyword evidence="10" id="KW-0119">Carbohydrate metabolism</keyword>
<gene>
    <name evidence="16" type="primary">GAL1_1</name>
    <name evidence="16" type="ORF">GRS66_000225</name>
</gene>
<dbReference type="Gene3D" id="3.30.230.10">
    <property type="match status" value="1"/>
</dbReference>
<dbReference type="GO" id="GO:0005524">
    <property type="term" value="F:ATP binding"/>
    <property type="evidence" value="ECO:0007669"/>
    <property type="project" value="UniProtKB-KW"/>
</dbReference>
<evidence type="ECO:0000259" key="13">
    <source>
        <dbReference type="Pfam" id="PF00288"/>
    </source>
</evidence>
<dbReference type="EC" id="2.7.1.6" evidence="3"/>
<keyword evidence="6" id="KW-0547">Nucleotide-binding</keyword>
<name>A0A6C1DN12_SACPS</name>
<dbReference type="UniPathway" id="UPA00214"/>
<proteinExistence type="inferred from homology"/>
<dbReference type="InterPro" id="IPR014721">
    <property type="entry name" value="Ribsml_uS5_D2-typ_fold_subgr"/>
</dbReference>
<evidence type="ECO:0000256" key="7">
    <source>
        <dbReference type="ARBA" id="ARBA00022777"/>
    </source>
</evidence>
<comment type="similarity">
    <text evidence="2">Belongs to the GHMP kinase family. GalK subfamily.</text>
</comment>
<sequence length="528" mass="57914">MTKSHSEEVIVPEFNSSAKELPRPLAEKCPSIIKKFISAYDAKPDFVARSPGRVNLIGEHIDYCDFSVLPLAIDFDMLCAVKVLNEKNPSITLINADPKFAQRKFDLPLDGSYVTIDPSVSDWSNYFKCGLHVAHSFLKKLAPERFASAPLAGLQVFCEGDVPTGSGLSSSAAFICAVALAVVKANMGPGYHMSKQNLMRITVVAEHYVGVNNGGMDQAASVCGEEDHALYVEFKPQLKATPFKFPQLKNHEISFVIANTLVVSNKFETAPTNYNLRVVEVTTAANVLAATYGVVLPSGKEGSSTNKGNLRDFMNVYYARYHNISTPWNGDIESGIERLTKMLVLVEDSLANKKQGFSVDDVAQSLNCSREEFTRDYLTTSPVRFQVLKLYQRAKHVYSESLRVLKAVKLMTTASFTADEDFFKQFGALMNESQASCDKLYECSCPEIDKICSIALSNGSYGSRLTGAGWGGCTVHLVPGGPNGNIEKVKEALANEFYKVKYPKITDAELENAIIVSKPALGSCLYEL</sequence>
<organism evidence="16 17">
    <name type="scientific">Saccharomyces pastorianus</name>
    <name type="common">Lager yeast</name>
    <name type="synonym">Saccharomyces cerevisiae x Saccharomyces eubayanus</name>
    <dbReference type="NCBI Taxonomy" id="27292"/>
    <lineage>
        <taxon>Eukaryota</taxon>
        <taxon>Fungi</taxon>
        <taxon>Dikarya</taxon>
        <taxon>Ascomycota</taxon>
        <taxon>Saccharomycotina</taxon>
        <taxon>Saccharomycetes</taxon>
        <taxon>Saccharomycetales</taxon>
        <taxon>Saccharomycetaceae</taxon>
        <taxon>Saccharomyces</taxon>
    </lineage>
</organism>
<dbReference type="GO" id="GO:0000411">
    <property type="term" value="P:positive regulation of transcription by galactose"/>
    <property type="evidence" value="ECO:0007669"/>
    <property type="project" value="UniProtKB-ARBA"/>
</dbReference>
<dbReference type="NCBIfam" id="TIGR00131">
    <property type="entry name" value="gal_kin"/>
    <property type="match status" value="1"/>
</dbReference>
<dbReference type="Pfam" id="PF08544">
    <property type="entry name" value="GHMP_kinases_C"/>
    <property type="match status" value="1"/>
</dbReference>
<dbReference type="PRINTS" id="PR00959">
    <property type="entry name" value="MEVGALKINASE"/>
</dbReference>
<evidence type="ECO:0000256" key="11">
    <source>
        <dbReference type="ARBA" id="ARBA00029590"/>
    </source>
</evidence>
<comment type="pathway">
    <text evidence="1">Carbohydrate metabolism; galactose metabolism.</text>
</comment>
<evidence type="ECO:0000256" key="8">
    <source>
        <dbReference type="ARBA" id="ARBA00022840"/>
    </source>
</evidence>
<dbReference type="InterPro" id="IPR013750">
    <property type="entry name" value="GHMP_kinase_C_dom"/>
</dbReference>
<dbReference type="InterPro" id="IPR020568">
    <property type="entry name" value="Ribosomal_Su5_D2-typ_SF"/>
</dbReference>
<evidence type="ECO:0000256" key="3">
    <source>
        <dbReference type="ARBA" id="ARBA00012315"/>
    </source>
</evidence>
<dbReference type="Pfam" id="PF00288">
    <property type="entry name" value="GHMP_kinases_N"/>
    <property type="match status" value="1"/>
</dbReference>
<dbReference type="PRINTS" id="PR00473">
    <property type="entry name" value="GALCTOKINASE"/>
</dbReference>
<evidence type="ECO:0000256" key="4">
    <source>
        <dbReference type="ARBA" id="ARBA00019487"/>
    </source>
</evidence>
<keyword evidence="8" id="KW-0067">ATP-binding</keyword>
<keyword evidence="17" id="KW-1185">Reference proteome</keyword>
<feature type="domain" description="GHMP kinase N-terminal" evidence="13">
    <location>
        <begin position="139"/>
        <end position="224"/>
    </location>
</feature>
<dbReference type="Pfam" id="PF10509">
    <property type="entry name" value="GalKase_gal_bdg"/>
    <property type="match status" value="1"/>
</dbReference>
<dbReference type="PROSITE" id="PS00627">
    <property type="entry name" value="GHMP_KINASES_ATP"/>
    <property type="match status" value="1"/>
</dbReference>
<reference evidence="16 17" key="1">
    <citation type="journal article" date="2019" name="BMC Genomics">
        <title>Chromosome level assembly and comparative genome analysis confirm lager-brewing yeasts originated from a single hybridization.</title>
        <authorList>
            <person name="Salazar A.N."/>
            <person name="Gorter de Vries A.R."/>
            <person name="van den Broek M."/>
            <person name="Brouwers N."/>
            <person name="de la Torre Cortes P."/>
            <person name="Kuijpers N.G.A."/>
            <person name="Daran J.G."/>
            <person name="Abeel T."/>
        </authorList>
    </citation>
    <scope>NUCLEOTIDE SEQUENCE [LARGE SCALE GENOMIC DNA]</scope>
    <source>
        <strain evidence="16 17">CBS 1483</strain>
    </source>
</reference>
<evidence type="ECO:0000256" key="2">
    <source>
        <dbReference type="ARBA" id="ARBA00006566"/>
    </source>
</evidence>
<accession>A0A6C1DN12</accession>
<feature type="domain" description="Galactokinase N-terminal" evidence="15">
    <location>
        <begin position="34"/>
        <end position="82"/>
    </location>
</feature>
<keyword evidence="5" id="KW-0808">Transferase</keyword>
<evidence type="ECO:0000256" key="12">
    <source>
        <dbReference type="ARBA" id="ARBA00049538"/>
    </source>
</evidence>